<evidence type="ECO:0000256" key="4">
    <source>
        <dbReference type="SAM" id="MobiDB-lite"/>
    </source>
</evidence>
<evidence type="ECO:0000256" key="2">
    <source>
        <dbReference type="ARBA" id="ARBA00022729"/>
    </source>
</evidence>
<dbReference type="PROSITE" id="PS51155">
    <property type="entry name" value="CHIT_BIND_RR_2"/>
    <property type="match status" value="1"/>
</dbReference>
<dbReference type="InterPro" id="IPR000618">
    <property type="entry name" value="Insect_cuticle"/>
</dbReference>
<sequence>MAKALVLLILLASFLSSKCQEEELIETELEERTASKENPSYSFSYGVADTKTGDIKTVWEAKDGDTVKGHYSVVEPDGSVRTVEYSAGPDTGFRAVVNNGDVDVTESSRSLTEDAEDKAMRDYERYYDYSDDPESDYFPKSERKRTRPHFDSFRDYSSRKRPNYPQDLEPSEYTHSYSIKHPYDDAESHVGFNVDPNCKTKKKKENNEHMYTSILDSEVSKQKYPSFSSSSYKENFEKYENFDFEKPYPYKYGYKGSKLEDNVKPASSMKHSFPTLPDAPIPEKFYPEDIPSRPKKKFKPPKYPELSDDLDDYILVPKKKYKKPMKDVPNEYNHESYDDFDRPRYPSDDDEDRFISPPRGNHAPKEVIRKVVKKRKPVINLLDIFDI</sequence>
<dbReference type="InterPro" id="IPR051217">
    <property type="entry name" value="Insect_Cuticle_Struc_Prot"/>
</dbReference>
<gene>
    <name evidence="6" type="ORF">ABMA28_015493</name>
</gene>
<feature type="compositionally biased region" description="Basic and acidic residues" evidence="4">
    <location>
        <begin position="148"/>
        <end position="158"/>
    </location>
</feature>
<evidence type="ECO:0000256" key="5">
    <source>
        <dbReference type="SAM" id="SignalP"/>
    </source>
</evidence>
<evidence type="ECO:0000256" key="1">
    <source>
        <dbReference type="ARBA" id="ARBA00022460"/>
    </source>
</evidence>
<dbReference type="PROSITE" id="PS00233">
    <property type="entry name" value="CHIT_BIND_RR_1"/>
    <property type="match status" value="1"/>
</dbReference>
<dbReference type="PANTHER" id="PTHR12236:SF95">
    <property type="entry name" value="CUTICULAR PROTEIN 76BD, ISOFORM C-RELATED"/>
    <property type="match status" value="1"/>
</dbReference>
<name>A0ABD0TA84_LOXSC</name>
<evidence type="ECO:0000313" key="6">
    <source>
        <dbReference type="EMBL" id="KAL0840204.1"/>
    </source>
</evidence>
<organism evidence="6 7">
    <name type="scientific">Loxostege sticticalis</name>
    <name type="common">Beet webworm moth</name>
    <dbReference type="NCBI Taxonomy" id="481309"/>
    <lineage>
        <taxon>Eukaryota</taxon>
        <taxon>Metazoa</taxon>
        <taxon>Ecdysozoa</taxon>
        <taxon>Arthropoda</taxon>
        <taxon>Hexapoda</taxon>
        <taxon>Insecta</taxon>
        <taxon>Pterygota</taxon>
        <taxon>Neoptera</taxon>
        <taxon>Endopterygota</taxon>
        <taxon>Lepidoptera</taxon>
        <taxon>Glossata</taxon>
        <taxon>Ditrysia</taxon>
        <taxon>Pyraloidea</taxon>
        <taxon>Crambidae</taxon>
        <taxon>Pyraustinae</taxon>
        <taxon>Loxostege</taxon>
    </lineage>
</organism>
<keyword evidence="1 3" id="KW-0193">Cuticle</keyword>
<evidence type="ECO:0000256" key="3">
    <source>
        <dbReference type="PROSITE-ProRule" id="PRU00497"/>
    </source>
</evidence>
<protein>
    <recommendedName>
        <fullName evidence="8">Cuticle protein</fullName>
    </recommendedName>
</protein>
<feature type="region of interest" description="Disordered" evidence="4">
    <location>
        <begin position="282"/>
        <end position="306"/>
    </location>
</feature>
<feature type="region of interest" description="Disordered" evidence="4">
    <location>
        <begin position="131"/>
        <end position="171"/>
    </location>
</feature>
<feature type="chain" id="PRO_5044852853" description="Cuticle protein" evidence="5">
    <location>
        <begin position="20"/>
        <end position="387"/>
    </location>
</feature>
<dbReference type="AlphaFoldDB" id="A0ABD0TA84"/>
<comment type="caution">
    <text evidence="6">The sequence shown here is derived from an EMBL/GenBank/DDBJ whole genome shotgun (WGS) entry which is preliminary data.</text>
</comment>
<dbReference type="InterPro" id="IPR031311">
    <property type="entry name" value="CHIT_BIND_RR_consensus"/>
</dbReference>
<feature type="region of interest" description="Disordered" evidence="4">
    <location>
        <begin position="323"/>
        <end position="362"/>
    </location>
</feature>
<keyword evidence="2 5" id="KW-0732">Signal</keyword>
<proteinExistence type="predicted"/>
<dbReference type="PRINTS" id="PR00947">
    <property type="entry name" value="CUTICLE"/>
</dbReference>
<evidence type="ECO:0000313" key="7">
    <source>
        <dbReference type="Proteomes" id="UP001549921"/>
    </source>
</evidence>
<reference evidence="6 7" key="1">
    <citation type="submission" date="2024-06" db="EMBL/GenBank/DDBJ databases">
        <title>A chromosome-level genome assembly of beet webworm, Loxostege sticticalis.</title>
        <authorList>
            <person name="Zhang Y."/>
        </authorList>
    </citation>
    <scope>NUCLEOTIDE SEQUENCE [LARGE SCALE GENOMIC DNA]</scope>
    <source>
        <strain evidence="6">AQ028</strain>
        <tissue evidence="6">Male pupae</tissue>
    </source>
</reference>
<dbReference type="GO" id="GO:0042302">
    <property type="term" value="F:structural constituent of cuticle"/>
    <property type="evidence" value="ECO:0007669"/>
    <property type="project" value="UniProtKB-UniRule"/>
</dbReference>
<dbReference type="EMBL" id="JBEDNZ010000007">
    <property type="protein sequence ID" value="KAL0840204.1"/>
    <property type="molecule type" value="Genomic_DNA"/>
</dbReference>
<feature type="compositionally biased region" description="Basic and acidic residues" evidence="4">
    <location>
        <begin position="324"/>
        <end position="347"/>
    </location>
</feature>
<accession>A0ABD0TA84</accession>
<dbReference type="Proteomes" id="UP001549921">
    <property type="component" value="Unassembled WGS sequence"/>
</dbReference>
<dbReference type="PANTHER" id="PTHR12236">
    <property type="entry name" value="STRUCTURAL CONTITUENT OF CUTICLE"/>
    <property type="match status" value="1"/>
</dbReference>
<dbReference type="Pfam" id="PF00379">
    <property type="entry name" value="Chitin_bind_4"/>
    <property type="match status" value="1"/>
</dbReference>
<feature type="signal peptide" evidence="5">
    <location>
        <begin position="1"/>
        <end position="19"/>
    </location>
</feature>
<evidence type="ECO:0008006" key="8">
    <source>
        <dbReference type="Google" id="ProtNLM"/>
    </source>
</evidence>